<dbReference type="Gene3D" id="3.40.50.720">
    <property type="entry name" value="NAD(P)-binding Rossmann-like Domain"/>
    <property type="match status" value="1"/>
</dbReference>
<evidence type="ECO:0000259" key="6">
    <source>
        <dbReference type="Pfam" id="PF01370"/>
    </source>
</evidence>
<feature type="binding site" evidence="5">
    <location>
        <position position="211"/>
    </location>
    <ligand>
        <name>substrate</name>
    </ligand>
</feature>
<evidence type="ECO:0000256" key="1">
    <source>
        <dbReference type="ARBA" id="ARBA00005959"/>
    </source>
</evidence>
<comment type="function">
    <text evidence="5">Catalyzes the two-step NADP-dependent conversion of GDP-4-dehydro-6-deoxy-D-mannose to GDP-fucose, involving an epimerase and a reductase reaction.</text>
</comment>
<dbReference type="HAMAP" id="MF_00956">
    <property type="entry name" value="GDP_fucose_synth"/>
    <property type="match status" value="1"/>
</dbReference>
<feature type="binding site" evidence="5">
    <location>
        <begin position="12"/>
        <end position="18"/>
    </location>
    <ligand>
        <name>NADP(+)</name>
        <dbReference type="ChEBI" id="CHEBI:58349"/>
    </ligand>
</feature>
<feature type="binding site" evidence="5">
    <location>
        <position position="190"/>
    </location>
    <ligand>
        <name>substrate</name>
    </ligand>
</feature>
<sequence>MMNLNSKITVFGGSGLVGSAMVRGLIKQGYTNVDEPNSQTVNLLDKGQVEEYFKTKQPEFIFMIAGLVGGIYGNMTRPADFLYKNSMMILNVMEAIKDFSPKTKILYTGSTCIYPKDNPQPINEDRFMAGKLEETNKGYAVAKGLGVVACELYRKQYNINAIAVMPTNMYGPNDTYDLQNGHMIPSLIQKFVNAKKDGTPLTFWGTGAPRREALFVDDTAEACIYLMNNYDQPEIVNIGTGFDYSIKEFIAILEEVMDYKADISWDTTKPDGTMEKRTDITRLKSIMPNFSPRSFAEGVKETLKADFGWEFED</sequence>
<dbReference type="GO" id="GO:0070401">
    <property type="term" value="F:NADP+ binding"/>
    <property type="evidence" value="ECO:0007669"/>
    <property type="project" value="UniProtKB-UniRule"/>
</dbReference>
<comment type="pathway">
    <text evidence="5">Nucleotide-sugar biosynthesis; GDP-L-fucose biosynthesis via de novo pathway; GDP-L-fucose from GDP-alpha-D-mannose: step 2/2.</text>
</comment>
<proteinExistence type="inferred from homology"/>
<feature type="domain" description="NAD-dependent epimerase/dehydratase" evidence="6">
    <location>
        <begin position="8"/>
        <end position="239"/>
    </location>
</feature>
<dbReference type="InterPro" id="IPR036291">
    <property type="entry name" value="NAD(P)-bd_dom_sf"/>
</dbReference>
<keyword evidence="4 5" id="KW-0413">Isomerase</keyword>
<dbReference type="InterPro" id="IPR028614">
    <property type="entry name" value="GDP_fucose/colitose_synth"/>
</dbReference>
<dbReference type="PANTHER" id="PTHR43238:SF1">
    <property type="entry name" value="GDP-L-FUCOSE SYNTHASE"/>
    <property type="match status" value="1"/>
</dbReference>
<dbReference type="AlphaFoldDB" id="A0A2M7VX92"/>
<evidence type="ECO:0000313" key="7">
    <source>
        <dbReference type="EMBL" id="PJA09075.1"/>
    </source>
</evidence>
<dbReference type="InterPro" id="IPR001509">
    <property type="entry name" value="Epimerase_deHydtase"/>
</dbReference>
<reference evidence="8" key="1">
    <citation type="submission" date="2017-09" db="EMBL/GenBank/DDBJ databases">
        <title>Depth-based differentiation of microbial function through sediment-hosted aquifers and enrichment of novel symbionts in the deep terrestrial subsurface.</title>
        <authorList>
            <person name="Probst A.J."/>
            <person name="Ladd B."/>
            <person name="Jarett J.K."/>
            <person name="Geller-Mcgrath D.E."/>
            <person name="Sieber C.M.K."/>
            <person name="Emerson J.B."/>
            <person name="Anantharaman K."/>
            <person name="Thomas B.C."/>
            <person name="Malmstrom R."/>
            <person name="Stieglmeier M."/>
            <person name="Klingl A."/>
            <person name="Woyke T."/>
            <person name="Ryan C.M."/>
            <person name="Banfield J.F."/>
        </authorList>
    </citation>
    <scope>NUCLEOTIDE SEQUENCE [LARGE SCALE GENOMIC DNA]</scope>
</reference>
<name>A0A2M7VX92_9BACT</name>
<keyword evidence="3 5" id="KW-0560">Oxidoreductase</keyword>
<accession>A0A2M7VX92</accession>
<dbReference type="GO" id="GO:0050577">
    <property type="term" value="F:GDP-L-fucose synthase activity"/>
    <property type="evidence" value="ECO:0007669"/>
    <property type="project" value="UniProtKB-UniRule"/>
</dbReference>
<organism evidence="7 8">
    <name type="scientific">Candidatus Falkowbacteria bacterium CG_4_10_14_0_2_um_filter_41_15</name>
    <dbReference type="NCBI Taxonomy" id="1974554"/>
    <lineage>
        <taxon>Bacteria</taxon>
        <taxon>Candidatus Falkowiibacteriota</taxon>
    </lineage>
</organism>
<evidence type="ECO:0000313" key="8">
    <source>
        <dbReference type="Proteomes" id="UP000228743"/>
    </source>
</evidence>
<feature type="binding site" evidence="5">
    <location>
        <position position="182"/>
    </location>
    <ligand>
        <name>NADP(+)</name>
        <dbReference type="ChEBI" id="CHEBI:58349"/>
    </ligand>
</feature>
<evidence type="ECO:0000256" key="5">
    <source>
        <dbReference type="HAMAP-Rule" id="MF_00956"/>
    </source>
</evidence>
<evidence type="ECO:0000256" key="3">
    <source>
        <dbReference type="ARBA" id="ARBA00023002"/>
    </source>
</evidence>
<keyword evidence="2 5" id="KW-0521">NADP</keyword>
<dbReference type="PANTHER" id="PTHR43238">
    <property type="entry name" value="GDP-L-FUCOSE SYNTHASE"/>
    <property type="match status" value="1"/>
</dbReference>
<dbReference type="Pfam" id="PF01370">
    <property type="entry name" value="Epimerase"/>
    <property type="match status" value="1"/>
</dbReference>
<evidence type="ECO:0000256" key="4">
    <source>
        <dbReference type="ARBA" id="ARBA00023235"/>
    </source>
</evidence>
<gene>
    <name evidence="5" type="primary">fcl</name>
    <name evidence="7" type="ORF">COX68_03430</name>
</gene>
<feature type="site" description="Important for catalytic activity" evidence="5">
    <location>
        <position position="112"/>
    </location>
</feature>
<evidence type="ECO:0000256" key="2">
    <source>
        <dbReference type="ARBA" id="ARBA00022857"/>
    </source>
</evidence>
<feature type="binding site" evidence="5">
    <location>
        <position position="143"/>
    </location>
    <ligand>
        <name>NADP(+)</name>
        <dbReference type="ChEBI" id="CHEBI:58349"/>
    </ligand>
</feature>
<feature type="active site" description="Proton donor/acceptor" evidence="5">
    <location>
        <position position="139"/>
    </location>
</feature>
<feature type="binding site" evidence="5">
    <location>
        <position position="271"/>
    </location>
    <ligand>
        <name>substrate</name>
    </ligand>
</feature>
<comment type="catalytic activity">
    <reaction evidence="5">
        <text>GDP-beta-L-fucose + NADP(+) = GDP-4-dehydro-alpha-D-rhamnose + NADPH + H(+)</text>
        <dbReference type="Rhea" id="RHEA:18885"/>
        <dbReference type="ChEBI" id="CHEBI:15378"/>
        <dbReference type="ChEBI" id="CHEBI:57273"/>
        <dbReference type="ChEBI" id="CHEBI:57783"/>
        <dbReference type="ChEBI" id="CHEBI:57964"/>
        <dbReference type="ChEBI" id="CHEBI:58349"/>
        <dbReference type="EC" id="1.1.1.271"/>
    </reaction>
</comment>
<dbReference type="EMBL" id="PFPX01000092">
    <property type="protein sequence ID" value="PJA09075.1"/>
    <property type="molecule type" value="Genomic_DNA"/>
</dbReference>
<feature type="binding site" evidence="5">
    <location>
        <position position="204"/>
    </location>
    <ligand>
        <name>substrate</name>
    </ligand>
</feature>
<dbReference type="GO" id="GO:0042351">
    <property type="term" value="P:'de novo' GDP-L-fucose biosynthetic process"/>
    <property type="evidence" value="ECO:0007669"/>
    <property type="project" value="UniProtKB-UniRule"/>
</dbReference>
<feature type="site" description="Important for catalytic activity" evidence="5">
    <location>
        <position position="110"/>
    </location>
</feature>
<comment type="caution">
    <text evidence="5">Lacks conserved residue(s) required for the propagation of feature annotation.</text>
</comment>
<dbReference type="GO" id="GO:0016853">
    <property type="term" value="F:isomerase activity"/>
    <property type="evidence" value="ECO:0007669"/>
    <property type="project" value="UniProtKB-KW"/>
</dbReference>
<dbReference type="UniPathway" id="UPA00128">
    <property type="reaction ID" value="UER00191"/>
</dbReference>
<dbReference type="Gene3D" id="3.90.25.10">
    <property type="entry name" value="UDP-galactose 4-epimerase, domain 1"/>
    <property type="match status" value="1"/>
</dbReference>
<comment type="similarity">
    <text evidence="1 5">Belongs to the NAD(P)-dependent epimerase/dehydratase family. Fucose synthase subfamily.</text>
</comment>
<dbReference type="EC" id="1.1.1.271" evidence="5"/>
<comment type="caution">
    <text evidence="7">The sequence shown here is derived from an EMBL/GenBank/DDBJ whole genome shotgun (WGS) entry which is preliminary data.</text>
</comment>
<protein>
    <recommendedName>
        <fullName evidence="5">GDP-L-fucose synthase</fullName>
        <ecNumber evidence="5">1.1.1.271</ecNumber>
    </recommendedName>
    <alternativeName>
        <fullName evidence="5">GDP-4-keto-6-deoxy-D-mannose-3,5-epimerase-4-reductase</fullName>
    </alternativeName>
</protein>
<keyword evidence="5" id="KW-0511">Multifunctional enzyme</keyword>
<dbReference type="Proteomes" id="UP000228743">
    <property type="component" value="Unassembled WGS sequence"/>
</dbReference>
<dbReference type="SUPFAM" id="SSF51735">
    <property type="entry name" value="NAD(P)-binding Rossmann-fold domains"/>
    <property type="match status" value="1"/>
</dbReference>
<dbReference type="CDD" id="cd05239">
    <property type="entry name" value="GDP_FS_SDR_e"/>
    <property type="match status" value="1"/>
</dbReference>